<evidence type="ECO:0000256" key="18">
    <source>
        <dbReference type="ARBA" id="ARBA00034078"/>
    </source>
</evidence>
<reference evidence="21" key="1">
    <citation type="submission" date="2020-10" db="EMBL/GenBank/DDBJ databases">
        <title>Microbiome of the Black Sea water column analyzed by genome centric metagenomics.</title>
        <authorList>
            <person name="Cabello-Yeves P.J."/>
            <person name="Callieri C."/>
            <person name="Picazo A."/>
            <person name="Mehrshad M."/>
            <person name="Haro-Moreno J.M."/>
            <person name="Roda-Garcia J."/>
            <person name="Dzembekova N."/>
            <person name="Slabakova V."/>
            <person name="Slabakova N."/>
            <person name="Moncheva S."/>
            <person name="Rodriguez-Valera F."/>
        </authorList>
    </citation>
    <scope>NUCLEOTIDE SEQUENCE</scope>
    <source>
        <strain evidence="21">BS30m-G43</strain>
    </source>
</reference>
<evidence type="ECO:0000256" key="3">
    <source>
        <dbReference type="ARBA" id="ARBA00002054"/>
    </source>
</evidence>
<evidence type="ECO:0000256" key="15">
    <source>
        <dbReference type="ARBA" id="ARBA00023004"/>
    </source>
</evidence>
<evidence type="ECO:0000256" key="17">
    <source>
        <dbReference type="ARBA" id="ARBA00023291"/>
    </source>
</evidence>
<comment type="catalytic activity">
    <reaction evidence="19">
        <text>a quinone + succinate = fumarate + a quinol</text>
        <dbReference type="Rhea" id="RHEA:40523"/>
        <dbReference type="ChEBI" id="CHEBI:24646"/>
        <dbReference type="ChEBI" id="CHEBI:29806"/>
        <dbReference type="ChEBI" id="CHEBI:30031"/>
        <dbReference type="ChEBI" id="CHEBI:132124"/>
        <dbReference type="EC" id="1.3.5.1"/>
    </reaction>
</comment>
<dbReference type="InterPro" id="IPR050573">
    <property type="entry name" value="SDH/FRD_Iron-Sulfur"/>
</dbReference>
<evidence type="ECO:0000256" key="19">
    <source>
        <dbReference type="ARBA" id="ARBA00049220"/>
    </source>
</evidence>
<name>A0A937JB63_9GAMM</name>
<keyword evidence="10" id="KW-0816">Tricarboxylic acid cycle</keyword>
<evidence type="ECO:0000256" key="10">
    <source>
        <dbReference type="ARBA" id="ARBA00022532"/>
    </source>
</evidence>
<evidence type="ECO:0000256" key="5">
    <source>
        <dbReference type="ARBA" id="ARBA00009433"/>
    </source>
</evidence>
<dbReference type="AlphaFoldDB" id="A0A937JB63"/>
<evidence type="ECO:0000256" key="8">
    <source>
        <dbReference type="ARBA" id="ARBA00022448"/>
    </source>
</evidence>
<dbReference type="Gene3D" id="3.10.20.30">
    <property type="match status" value="1"/>
</dbReference>
<dbReference type="GO" id="GO:0008177">
    <property type="term" value="F:succinate dehydrogenase (quinone) activity"/>
    <property type="evidence" value="ECO:0007669"/>
    <property type="project" value="UniProtKB-EC"/>
</dbReference>
<dbReference type="InterPro" id="IPR036010">
    <property type="entry name" value="2Fe-2S_ferredoxin-like_sf"/>
</dbReference>
<keyword evidence="15" id="KW-0408">Iron</keyword>
<keyword evidence="8" id="KW-0813">Transport</keyword>
<evidence type="ECO:0000313" key="21">
    <source>
        <dbReference type="EMBL" id="MBL6903086.1"/>
    </source>
</evidence>
<accession>A0A937JB63</accession>
<evidence type="ECO:0000256" key="11">
    <source>
        <dbReference type="ARBA" id="ARBA00022714"/>
    </source>
</evidence>
<keyword evidence="17" id="KW-0003">3Fe-4S</keyword>
<dbReference type="Gene3D" id="1.10.1060.10">
    <property type="entry name" value="Alpha-helical ferredoxin"/>
    <property type="match status" value="1"/>
</dbReference>
<keyword evidence="11" id="KW-0001">2Fe-2S</keyword>
<keyword evidence="16" id="KW-0411">Iron-sulfur</keyword>
<dbReference type="GO" id="GO:0022904">
    <property type="term" value="P:respiratory electron transport chain"/>
    <property type="evidence" value="ECO:0007669"/>
    <property type="project" value="TreeGrafter"/>
</dbReference>
<evidence type="ECO:0000259" key="20">
    <source>
        <dbReference type="PROSITE" id="PS51379"/>
    </source>
</evidence>
<organism evidence="21 22">
    <name type="scientific">SAR86 cluster bacterium</name>
    <dbReference type="NCBI Taxonomy" id="2030880"/>
    <lineage>
        <taxon>Bacteria</taxon>
        <taxon>Pseudomonadati</taxon>
        <taxon>Pseudomonadota</taxon>
        <taxon>Gammaproteobacteria</taxon>
        <taxon>SAR86 cluster</taxon>
    </lineage>
</organism>
<keyword evidence="14" id="KW-0560">Oxidoreductase</keyword>
<evidence type="ECO:0000313" key="22">
    <source>
        <dbReference type="Proteomes" id="UP000705230"/>
    </source>
</evidence>
<evidence type="ECO:0000256" key="6">
    <source>
        <dbReference type="ARBA" id="ARBA00012792"/>
    </source>
</evidence>
<gene>
    <name evidence="21" type="ORF">ISR29_02685</name>
</gene>
<dbReference type="GO" id="GO:0051538">
    <property type="term" value="F:3 iron, 4 sulfur cluster binding"/>
    <property type="evidence" value="ECO:0007669"/>
    <property type="project" value="UniProtKB-KW"/>
</dbReference>
<dbReference type="Proteomes" id="UP000705230">
    <property type="component" value="Unassembled WGS sequence"/>
</dbReference>
<evidence type="ECO:0000256" key="13">
    <source>
        <dbReference type="ARBA" id="ARBA00022982"/>
    </source>
</evidence>
<dbReference type="Pfam" id="PF13534">
    <property type="entry name" value="Fer4_17"/>
    <property type="match status" value="1"/>
</dbReference>
<dbReference type="SUPFAM" id="SSF54292">
    <property type="entry name" value="2Fe-2S ferredoxin-like"/>
    <property type="match status" value="1"/>
</dbReference>
<protein>
    <recommendedName>
        <fullName evidence="7">Succinate dehydrogenase iron-sulfur subunit</fullName>
        <ecNumber evidence="6">1.3.5.1</ecNumber>
    </recommendedName>
</protein>
<evidence type="ECO:0000256" key="9">
    <source>
        <dbReference type="ARBA" id="ARBA00022485"/>
    </source>
</evidence>
<dbReference type="FunFam" id="1.10.1060.10:FF:000001">
    <property type="entry name" value="Succinate dehydrogenase iron-sulfur subunit SdhB"/>
    <property type="match status" value="1"/>
</dbReference>
<dbReference type="EMBL" id="JADHSG010000002">
    <property type="protein sequence ID" value="MBL6903086.1"/>
    <property type="molecule type" value="Genomic_DNA"/>
</dbReference>
<dbReference type="InterPro" id="IPR017896">
    <property type="entry name" value="4Fe4S_Fe-S-bd"/>
</dbReference>
<evidence type="ECO:0000256" key="4">
    <source>
        <dbReference type="ARBA" id="ARBA00004894"/>
    </source>
</evidence>
<evidence type="ECO:0000256" key="12">
    <source>
        <dbReference type="ARBA" id="ARBA00022723"/>
    </source>
</evidence>
<dbReference type="EC" id="1.3.5.1" evidence="6"/>
<feature type="domain" description="4Fe-4S ferredoxin-type" evidence="20">
    <location>
        <begin position="135"/>
        <end position="165"/>
    </location>
</feature>
<dbReference type="FunFam" id="3.10.20.30:FF:000004">
    <property type="entry name" value="Succinate dehydrogenase iron-sulfur subunit"/>
    <property type="match status" value="1"/>
</dbReference>
<keyword evidence="13" id="KW-0249">Electron transport</keyword>
<keyword evidence="9" id="KW-0004">4Fe-4S</keyword>
<dbReference type="GO" id="GO:0009055">
    <property type="term" value="F:electron transfer activity"/>
    <property type="evidence" value="ECO:0007669"/>
    <property type="project" value="InterPro"/>
</dbReference>
<dbReference type="SUPFAM" id="SSF46548">
    <property type="entry name" value="alpha-helical ferredoxin"/>
    <property type="match status" value="1"/>
</dbReference>
<evidence type="ECO:0000256" key="7">
    <source>
        <dbReference type="ARBA" id="ARBA00022131"/>
    </source>
</evidence>
<dbReference type="PROSITE" id="PS51379">
    <property type="entry name" value="4FE4S_FER_2"/>
    <property type="match status" value="1"/>
</dbReference>
<dbReference type="GO" id="GO:0006099">
    <property type="term" value="P:tricarboxylic acid cycle"/>
    <property type="evidence" value="ECO:0007669"/>
    <property type="project" value="UniProtKB-KW"/>
</dbReference>
<dbReference type="GO" id="GO:0046872">
    <property type="term" value="F:metal ion binding"/>
    <property type="evidence" value="ECO:0007669"/>
    <property type="project" value="UniProtKB-KW"/>
</dbReference>
<keyword evidence="12" id="KW-0479">Metal-binding</keyword>
<dbReference type="NCBIfam" id="NF004616">
    <property type="entry name" value="PRK05950.1"/>
    <property type="match status" value="1"/>
</dbReference>
<dbReference type="PROSITE" id="PS00198">
    <property type="entry name" value="4FE4S_FER_1"/>
    <property type="match status" value="1"/>
</dbReference>
<comment type="similarity">
    <text evidence="5">Belongs to the succinate dehydrogenase/fumarate reductase iron-sulfur protein family.</text>
</comment>
<dbReference type="InterPro" id="IPR012675">
    <property type="entry name" value="Beta-grasp_dom_sf"/>
</dbReference>
<dbReference type="InterPro" id="IPR017900">
    <property type="entry name" value="4Fe4S_Fe_S_CS"/>
</dbReference>
<evidence type="ECO:0000256" key="2">
    <source>
        <dbReference type="ARBA" id="ARBA00001966"/>
    </source>
</evidence>
<evidence type="ECO:0000256" key="1">
    <source>
        <dbReference type="ARBA" id="ARBA00001927"/>
    </source>
</evidence>
<comment type="function">
    <text evidence="3">Two distinct, membrane-bound, FAD-containing enzymes are responsible for the catalysis of fumarate and succinate interconversion; the fumarate reductase is used in anaerobic growth, and the succinate dehydrogenase is used in aerobic growth.</text>
</comment>
<evidence type="ECO:0000256" key="14">
    <source>
        <dbReference type="ARBA" id="ARBA00023002"/>
    </source>
</evidence>
<dbReference type="GO" id="GO:0051537">
    <property type="term" value="F:2 iron, 2 sulfur cluster binding"/>
    <property type="evidence" value="ECO:0007669"/>
    <property type="project" value="UniProtKB-KW"/>
</dbReference>
<dbReference type="InterPro" id="IPR009051">
    <property type="entry name" value="Helical_ferredxn"/>
</dbReference>
<comment type="caution">
    <text evidence="21">The sequence shown here is derived from an EMBL/GenBank/DDBJ whole genome shotgun (WGS) entry which is preliminary data.</text>
</comment>
<comment type="cofactor">
    <cofactor evidence="18">
        <name>[2Fe-2S] cluster</name>
        <dbReference type="ChEBI" id="CHEBI:190135"/>
    </cofactor>
</comment>
<evidence type="ECO:0000256" key="16">
    <source>
        <dbReference type="ARBA" id="ARBA00023014"/>
    </source>
</evidence>
<comment type="cofactor">
    <cofactor evidence="1">
        <name>[3Fe-4S] cluster</name>
        <dbReference type="ChEBI" id="CHEBI:21137"/>
    </cofactor>
</comment>
<dbReference type="NCBIfam" id="TIGR00384">
    <property type="entry name" value="dhsB"/>
    <property type="match status" value="1"/>
</dbReference>
<comment type="cofactor">
    <cofactor evidence="2">
        <name>[4Fe-4S] cluster</name>
        <dbReference type="ChEBI" id="CHEBI:49883"/>
    </cofactor>
</comment>
<dbReference type="InterPro" id="IPR004489">
    <property type="entry name" value="Succ_DH/fum_Rdtase_Fe-S"/>
</dbReference>
<dbReference type="InterPro" id="IPR025192">
    <property type="entry name" value="Succ_DH/fum_Rdtase_N"/>
</dbReference>
<sequence length="246" mass="27739">MLKINIYRYNPEEDKFPYMKKYEIEKPQKDIMVLDLLHLLKESDSSLSFRRSCREGVCGSDGMNINGKNGLACITALSEVLKGDRIDIRPLPGLPVIRDLVVDMTQFYNQYEKIKPFLQNDTSPPEQERLQSPADRDKLDGLYECILCACCSTSCPSFWWNPDKFVGPAALLQAYRFLADTRDLEKDSRLDDLADPFSVYRCHGIMNCVAACPKGLNPNKAIGEIKTMLLKGKNSKNIIASDGVTA</sequence>
<comment type="pathway">
    <text evidence="4">Carbohydrate metabolism; tricarboxylic acid cycle; fumarate from succinate (bacterial route): step 1/1.</text>
</comment>
<dbReference type="GO" id="GO:0051539">
    <property type="term" value="F:4 iron, 4 sulfur cluster binding"/>
    <property type="evidence" value="ECO:0007669"/>
    <property type="project" value="UniProtKB-KW"/>
</dbReference>
<proteinExistence type="inferred from homology"/>
<dbReference type="PANTHER" id="PTHR11921">
    <property type="entry name" value="SUCCINATE DEHYDROGENASE IRON-SULFUR PROTEIN"/>
    <property type="match status" value="1"/>
</dbReference>
<dbReference type="Pfam" id="PF13085">
    <property type="entry name" value="Fer2_3"/>
    <property type="match status" value="1"/>
</dbReference>
<dbReference type="PANTHER" id="PTHR11921:SF29">
    <property type="entry name" value="SUCCINATE DEHYDROGENASE [UBIQUINONE] IRON-SULFUR SUBUNIT, MITOCHONDRIAL"/>
    <property type="match status" value="1"/>
</dbReference>